<feature type="compositionally biased region" description="Basic and acidic residues" evidence="1">
    <location>
        <begin position="45"/>
        <end position="60"/>
    </location>
</feature>
<dbReference type="RefSeq" id="WP_013684853.1">
    <property type="nucleotide sequence ID" value="NC_015321.1"/>
</dbReference>
<organism evidence="3 4">
    <name type="scientific">Fluviicola taffensis (strain DSM 16823 / NCIMB 13979 / RW262)</name>
    <dbReference type="NCBI Taxonomy" id="755732"/>
    <lineage>
        <taxon>Bacteria</taxon>
        <taxon>Pseudomonadati</taxon>
        <taxon>Bacteroidota</taxon>
        <taxon>Flavobacteriia</taxon>
        <taxon>Flavobacteriales</taxon>
        <taxon>Crocinitomicaceae</taxon>
        <taxon>Fluviicola</taxon>
    </lineage>
</organism>
<dbReference type="STRING" id="755732.Fluta_0069"/>
<dbReference type="HOGENOM" id="CLU_989553_0_0_10"/>
<name>F2IAE4_FLUTR</name>
<protein>
    <recommendedName>
        <fullName evidence="2">DUF4412 domain-containing protein</fullName>
    </recommendedName>
</protein>
<sequence length="281" mass="30686" precursor="true">MKIVLVAFVLVFSILGVYGQEGLIKSIGKTAQEKANAQDFNTTRNNKERGNLQQENKKSSESQGAPAPASPPPAESEAPVEPSGDYQASYTFSSTVTYQMENLKKAGEVQEVTYNFGEQVIKMQPKNQDMSSVIDSKNGVMILLNDKDKTATVMSTKMMEMAMQQQNMSQGSTDKPASKVTKTGRTKTILGYKCEEVIIESEGKKTETWITRETGVDAGNIFSKMARGSVQVPNEAFNGGGMLMEMTAFDAEGKAETKMTMTAFSKESKIVNIGAYKITKL</sequence>
<keyword evidence="4" id="KW-1185">Reference proteome</keyword>
<evidence type="ECO:0000256" key="1">
    <source>
        <dbReference type="SAM" id="MobiDB-lite"/>
    </source>
</evidence>
<feature type="domain" description="DUF4412" evidence="2">
    <location>
        <begin position="99"/>
        <end position="228"/>
    </location>
</feature>
<evidence type="ECO:0000313" key="4">
    <source>
        <dbReference type="Proteomes" id="UP000007463"/>
    </source>
</evidence>
<evidence type="ECO:0000313" key="3">
    <source>
        <dbReference type="EMBL" id="AEA42079.1"/>
    </source>
</evidence>
<reference evidence="4" key="2">
    <citation type="submission" date="2011-02" db="EMBL/GenBank/DDBJ databases">
        <title>The complete genome of Fluviicola taffensis DSM 16823.</title>
        <authorList>
            <consortium name="US DOE Joint Genome Institute (JGI-PGF)"/>
            <person name="Lucas S."/>
            <person name="Copeland A."/>
            <person name="Lapidus A."/>
            <person name="Bruce D."/>
            <person name="Goodwin L."/>
            <person name="Pitluck S."/>
            <person name="Kyrpides N."/>
            <person name="Mavromatis K."/>
            <person name="Ivanova N."/>
            <person name="Mikhailova N."/>
            <person name="Pagani I."/>
            <person name="Chertkov O."/>
            <person name="Detter J.C."/>
            <person name="Han C."/>
            <person name="Tapia R."/>
            <person name="Land M."/>
            <person name="Hauser L."/>
            <person name="Markowitz V."/>
            <person name="Cheng J.-F."/>
            <person name="Hugenholtz P."/>
            <person name="Woyke T."/>
            <person name="Wu D."/>
            <person name="Tindall B."/>
            <person name="Pomrenke H.G."/>
            <person name="Brambilla E."/>
            <person name="Klenk H.-P."/>
            <person name="Eisen J.A."/>
        </authorList>
    </citation>
    <scope>NUCLEOTIDE SEQUENCE [LARGE SCALE GENOMIC DNA]</scope>
    <source>
        <strain evidence="4">DSM 16823 / RW262 / RW262</strain>
    </source>
</reference>
<dbReference type="KEGG" id="fte:Fluta_0069"/>
<gene>
    <name evidence="3" type="ordered locus">Fluta_0069</name>
</gene>
<feature type="region of interest" description="Disordered" evidence="1">
    <location>
        <begin position="36"/>
        <end position="86"/>
    </location>
</feature>
<dbReference type="Proteomes" id="UP000007463">
    <property type="component" value="Chromosome"/>
</dbReference>
<evidence type="ECO:0000259" key="2">
    <source>
        <dbReference type="Pfam" id="PF14371"/>
    </source>
</evidence>
<dbReference type="AlphaFoldDB" id="F2IAE4"/>
<dbReference type="OrthoDB" id="1524221at2"/>
<accession>F2IAE4</accession>
<dbReference type="Pfam" id="PF14371">
    <property type="entry name" value="DUF4412"/>
    <property type="match status" value="1"/>
</dbReference>
<dbReference type="InterPro" id="IPR025524">
    <property type="entry name" value="DUF4412"/>
</dbReference>
<dbReference type="EMBL" id="CP002542">
    <property type="protein sequence ID" value="AEA42079.1"/>
    <property type="molecule type" value="Genomic_DNA"/>
</dbReference>
<proteinExistence type="predicted"/>
<reference evidence="3 4" key="1">
    <citation type="journal article" date="2011" name="Stand. Genomic Sci.">
        <title>Complete genome sequence of the gliding freshwater bacterium Fluviicola taffensis type strain (RW262).</title>
        <authorList>
            <person name="Woyke T."/>
            <person name="Chertkov O."/>
            <person name="Lapidus A."/>
            <person name="Nolan M."/>
            <person name="Lucas S."/>
            <person name="Del Rio T.G."/>
            <person name="Tice H."/>
            <person name="Cheng J.F."/>
            <person name="Tapia R."/>
            <person name="Han C."/>
            <person name="Goodwin L."/>
            <person name="Pitluck S."/>
            <person name="Liolios K."/>
            <person name="Pagani I."/>
            <person name="Ivanova N."/>
            <person name="Huntemann M."/>
            <person name="Mavromatis K."/>
            <person name="Mikhailova N."/>
            <person name="Pati A."/>
            <person name="Chen A."/>
            <person name="Palaniappan K."/>
            <person name="Land M."/>
            <person name="Hauser L."/>
            <person name="Brambilla E.M."/>
            <person name="Rohde M."/>
            <person name="Mwirichia R."/>
            <person name="Sikorski J."/>
            <person name="Tindall B.J."/>
            <person name="Goker M."/>
            <person name="Bristow J."/>
            <person name="Eisen J.A."/>
            <person name="Markowitz V."/>
            <person name="Hugenholtz P."/>
            <person name="Klenk H.P."/>
            <person name="Kyrpides N.C."/>
        </authorList>
    </citation>
    <scope>NUCLEOTIDE SEQUENCE [LARGE SCALE GENOMIC DNA]</scope>
    <source>
        <strain evidence="4">DSM 16823 / RW262 / RW262</strain>
    </source>
</reference>